<dbReference type="RefSeq" id="WP_142862118.1">
    <property type="nucleotide sequence ID" value="NZ_VJMF01000022.1"/>
</dbReference>
<comment type="caution">
    <text evidence="7">Lacks conserved residue(s) required for the propagation of feature annotation.</text>
</comment>
<feature type="binding site" evidence="7">
    <location>
        <position position="273"/>
    </location>
    <ligand>
        <name>GTP</name>
        <dbReference type="ChEBI" id="CHEBI:37565"/>
    </ligand>
</feature>
<dbReference type="EC" id="6.3.4.4" evidence="7"/>
<feature type="binding site" evidence="7">
    <location>
        <position position="139"/>
    </location>
    <ligand>
        <name>IMP</name>
        <dbReference type="ChEBI" id="CHEBI:58053"/>
        <note>ligand shared between dimeric partners</note>
    </ligand>
</feature>
<dbReference type="InterPro" id="IPR001114">
    <property type="entry name" value="Adenylosuccinate_synthetase"/>
</dbReference>
<evidence type="ECO:0000256" key="5">
    <source>
        <dbReference type="ARBA" id="ARBA00022842"/>
    </source>
</evidence>
<keyword evidence="3 7" id="KW-0547">Nucleotide-binding</keyword>
<dbReference type="Pfam" id="PF00709">
    <property type="entry name" value="Adenylsucc_synt"/>
    <property type="match status" value="2"/>
</dbReference>
<keyword evidence="6 7" id="KW-0342">GTP-binding</keyword>
<dbReference type="EMBL" id="VJMF01000022">
    <property type="protein sequence ID" value="TRL36304.1"/>
    <property type="molecule type" value="Genomic_DNA"/>
</dbReference>
<feature type="binding site" evidence="7">
    <location>
        <begin position="299"/>
        <end position="301"/>
    </location>
    <ligand>
        <name>GTP</name>
        <dbReference type="ChEBI" id="CHEBI:37565"/>
    </ligand>
</feature>
<evidence type="ECO:0000256" key="6">
    <source>
        <dbReference type="ARBA" id="ARBA00023134"/>
    </source>
</evidence>
<feature type="active site" description="Proton donor" evidence="7">
    <location>
        <position position="43"/>
    </location>
</feature>
<evidence type="ECO:0000256" key="7">
    <source>
        <dbReference type="HAMAP-Rule" id="MF_00011"/>
    </source>
</evidence>
<keyword evidence="7" id="KW-0963">Cytoplasm</keyword>
<dbReference type="GO" id="GO:0046040">
    <property type="term" value="P:IMP metabolic process"/>
    <property type="evidence" value="ECO:0007669"/>
    <property type="project" value="TreeGrafter"/>
</dbReference>
<dbReference type="InterPro" id="IPR042111">
    <property type="entry name" value="Adenylosuccinate_synth_dom3"/>
</dbReference>
<dbReference type="GO" id="GO:0005525">
    <property type="term" value="F:GTP binding"/>
    <property type="evidence" value="ECO:0007669"/>
    <property type="project" value="UniProtKB-UniRule"/>
</dbReference>
<keyword evidence="4 7" id="KW-0658">Purine biosynthesis</keyword>
<comment type="subunit">
    <text evidence="7">Homodimer.</text>
</comment>
<dbReference type="PANTHER" id="PTHR11846:SF0">
    <property type="entry name" value="ADENYLOSUCCINATE SYNTHETASE"/>
    <property type="match status" value="1"/>
</dbReference>
<comment type="caution">
    <text evidence="8">The sequence shown here is derived from an EMBL/GenBank/DDBJ whole genome shotgun (WGS) entry which is preliminary data.</text>
</comment>
<feature type="binding site" description="in other chain" evidence="7">
    <location>
        <position position="271"/>
    </location>
    <ligand>
        <name>IMP</name>
        <dbReference type="ChEBI" id="CHEBI:58053"/>
        <note>ligand shared between dimeric partners</note>
    </ligand>
</feature>
<dbReference type="PANTHER" id="PTHR11846">
    <property type="entry name" value="ADENYLOSUCCINATE SYNTHETASE"/>
    <property type="match status" value="1"/>
</dbReference>
<keyword evidence="2 7" id="KW-0479">Metal-binding</keyword>
<proteinExistence type="inferred from homology"/>
<feature type="binding site" description="in other chain" evidence="7">
    <location>
        <begin position="40"/>
        <end position="43"/>
    </location>
    <ligand>
        <name>IMP</name>
        <dbReference type="ChEBI" id="CHEBI:58053"/>
        <note>ligand shared between dimeric partners</note>
    </ligand>
</feature>
<feature type="binding site" description="in other chain" evidence="7">
    <location>
        <position position="202"/>
    </location>
    <ligand>
        <name>IMP</name>
        <dbReference type="ChEBI" id="CHEBI:58053"/>
        <note>ligand shared between dimeric partners</note>
    </ligand>
</feature>
<keyword evidence="1 7" id="KW-0436">Ligase</keyword>
<name>A0A549T392_METSR</name>
<dbReference type="Gene3D" id="3.40.440.10">
    <property type="entry name" value="Adenylosuccinate Synthetase, subunit A, domain 1"/>
    <property type="match status" value="2"/>
</dbReference>
<dbReference type="UniPathway" id="UPA00075">
    <property type="reaction ID" value="UER00335"/>
</dbReference>
<comment type="function">
    <text evidence="7">Plays an important role in the de novo pathway of purine nucleotide biosynthesis. Catalyzes the first committed step in the biosynthesis of AMP from IMP.</text>
</comment>
<feature type="binding site" evidence="7">
    <location>
        <position position="42"/>
    </location>
    <ligand>
        <name>Mg(2+)</name>
        <dbReference type="ChEBI" id="CHEBI:18420"/>
    </ligand>
</feature>
<dbReference type="HAMAP" id="MF_00011">
    <property type="entry name" value="Adenylosucc_synth"/>
    <property type="match status" value="1"/>
</dbReference>
<dbReference type="SMART" id="SM00788">
    <property type="entry name" value="Adenylsucc_synt"/>
    <property type="match status" value="1"/>
</dbReference>
<comment type="catalytic activity">
    <reaction evidence="7">
        <text>IMP + L-aspartate + GTP = N(6)-(1,2-dicarboxyethyl)-AMP + GDP + phosphate + 2 H(+)</text>
        <dbReference type="Rhea" id="RHEA:15753"/>
        <dbReference type="ChEBI" id="CHEBI:15378"/>
        <dbReference type="ChEBI" id="CHEBI:29991"/>
        <dbReference type="ChEBI" id="CHEBI:37565"/>
        <dbReference type="ChEBI" id="CHEBI:43474"/>
        <dbReference type="ChEBI" id="CHEBI:57567"/>
        <dbReference type="ChEBI" id="CHEBI:58053"/>
        <dbReference type="ChEBI" id="CHEBI:58189"/>
        <dbReference type="EC" id="6.3.4.4"/>
    </reaction>
</comment>
<dbReference type="InterPro" id="IPR042109">
    <property type="entry name" value="Adenylosuccinate_synth_dom1"/>
</dbReference>
<dbReference type="Gene3D" id="3.90.170.10">
    <property type="entry name" value="Adenylosuccinate Synthetase, subunit A, domain 3"/>
    <property type="match status" value="1"/>
</dbReference>
<dbReference type="GO" id="GO:0005737">
    <property type="term" value="C:cytoplasm"/>
    <property type="evidence" value="ECO:0007669"/>
    <property type="project" value="UniProtKB-SubCell"/>
</dbReference>
<dbReference type="SUPFAM" id="SSF52540">
    <property type="entry name" value="P-loop containing nucleoside triphosphate hydrolases"/>
    <property type="match status" value="1"/>
</dbReference>
<evidence type="ECO:0000256" key="3">
    <source>
        <dbReference type="ARBA" id="ARBA00022741"/>
    </source>
</evidence>
<keyword evidence="5 7" id="KW-0460">Magnesium</keyword>
<feature type="binding site" description="in other chain" evidence="7">
    <location>
        <position position="125"/>
    </location>
    <ligand>
        <name>IMP</name>
        <dbReference type="ChEBI" id="CHEBI:58053"/>
        <note>ligand shared between dimeric partners</note>
    </ligand>
</feature>
<sequence>MPISIVVGGQFGSEGKGKVALEIVRRTRGPVTVIRVGGPNSGHTAFDRRGRRWALRQMPAASVDRNVDVVFPAGAYLDVDVLLQEIAALDYPLDRIMISPKAQVVTKQHKAWEEEAALVSSIGSTGSGVGAAVMALAARDAPNFPLKAVHALDHERLHPFLRDVDTSLTLNNRLELGQRIVIEGSQGFGLSLLDGGYWPKATARSTTAAAALAEAGVSPRYVDDITMVLRSYPIRVAGDSGPLPGETTWAEIARRARTERDLSEYTTVTHKLRRVGEFDAALVKRALAANAPHRLVLNHLDYVGPRSSLEMSDGPVRQFITRVEREIGHCIDCYGFSGDGIVLATQPAAS</sequence>
<organism evidence="8 9">
    <name type="scientific">Methylosinus sporium</name>
    <dbReference type="NCBI Taxonomy" id="428"/>
    <lineage>
        <taxon>Bacteria</taxon>
        <taxon>Pseudomonadati</taxon>
        <taxon>Pseudomonadota</taxon>
        <taxon>Alphaproteobacteria</taxon>
        <taxon>Hyphomicrobiales</taxon>
        <taxon>Methylocystaceae</taxon>
        <taxon>Methylosinus</taxon>
    </lineage>
</organism>
<gene>
    <name evidence="7" type="primary">purA</name>
    <name evidence="8" type="ORF">FM996_05090</name>
</gene>
<accession>A0A549T392</accession>
<dbReference type="GO" id="GO:0044208">
    <property type="term" value="P:'de novo' AMP biosynthetic process"/>
    <property type="evidence" value="ECO:0007669"/>
    <property type="project" value="UniProtKB-UniRule"/>
</dbReference>
<feature type="binding site" evidence="7">
    <location>
        <begin position="42"/>
        <end position="44"/>
    </location>
    <ligand>
        <name>GTP</name>
        <dbReference type="ChEBI" id="CHEBI:37565"/>
    </ligand>
</feature>
<evidence type="ECO:0000256" key="1">
    <source>
        <dbReference type="ARBA" id="ARBA00022598"/>
    </source>
</evidence>
<comment type="similarity">
    <text evidence="7">Belongs to the adenylosuccinate synthetase family.</text>
</comment>
<dbReference type="InterPro" id="IPR027417">
    <property type="entry name" value="P-loop_NTPase"/>
</dbReference>
<evidence type="ECO:0000256" key="2">
    <source>
        <dbReference type="ARBA" id="ARBA00022723"/>
    </source>
</evidence>
<comment type="cofactor">
    <cofactor evidence="7">
        <name>Mg(2+)</name>
        <dbReference type="ChEBI" id="CHEBI:18420"/>
    </cofactor>
    <text evidence="7">Binds 1 Mg(2+) ion per subunit.</text>
</comment>
<feature type="binding site" description="in other chain" evidence="7">
    <location>
        <position position="186"/>
    </location>
    <ligand>
        <name>IMP</name>
        <dbReference type="ChEBI" id="CHEBI:58053"/>
        <note>ligand shared between dimeric partners</note>
    </ligand>
</feature>
<dbReference type="AlphaFoldDB" id="A0A549T392"/>
<dbReference type="GO" id="GO:0000287">
    <property type="term" value="F:magnesium ion binding"/>
    <property type="evidence" value="ECO:0007669"/>
    <property type="project" value="UniProtKB-UniRule"/>
</dbReference>
<feature type="binding site" evidence="7">
    <location>
        <begin position="267"/>
        <end position="273"/>
    </location>
    <ligand>
        <name>substrate</name>
    </ligand>
</feature>
<protein>
    <recommendedName>
        <fullName evidence="7">Adenylosuccinate synthetase</fullName>
        <shortName evidence="7">AMPSase</shortName>
        <shortName evidence="7">AdSS</shortName>
        <ecNumber evidence="7">6.3.4.4</ecNumber>
    </recommendedName>
    <alternativeName>
        <fullName evidence="7">IMP--aspartate ligase</fullName>
    </alternativeName>
</protein>
<dbReference type="GO" id="GO:0004019">
    <property type="term" value="F:adenylosuccinate synthase activity"/>
    <property type="evidence" value="ECO:0007669"/>
    <property type="project" value="UniProtKB-UniRule"/>
</dbReference>
<reference evidence="8 9" key="1">
    <citation type="submission" date="2019-07" db="EMBL/GenBank/DDBJ databases">
        <title>Ln-dependent methylotrophs.</title>
        <authorList>
            <person name="Tani A."/>
        </authorList>
    </citation>
    <scope>NUCLEOTIDE SEQUENCE [LARGE SCALE GENOMIC DNA]</scope>
    <source>
        <strain evidence="8 9">SM89A</strain>
    </source>
</reference>
<evidence type="ECO:0000256" key="4">
    <source>
        <dbReference type="ARBA" id="ARBA00022755"/>
    </source>
</evidence>
<evidence type="ECO:0000313" key="8">
    <source>
        <dbReference type="EMBL" id="TRL36304.1"/>
    </source>
</evidence>
<comment type="pathway">
    <text evidence="7">Purine metabolism; AMP biosynthesis via de novo pathway; AMP from IMP: step 1/2.</text>
</comment>
<comment type="subcellular location">
    <subcellularLocation>
        <location evidence="7">Cytoplasm</location>
    </subcellularLocation>
</comment>
<evidence type="ECO:0000313" key="9">
    <source>
        <dbReference type="Proteomes" id="UP000316781"/>
    </source>
</evidence>
<dbReference type="Proteomes" id="UP000316781">
    <property type="component" value="Unassembled WGS sequence"/>
</dbReference>